<dbReference type="EMBL" id="NPEZ01000001">
    <property type="protein sequence ID" value="OZT77932.1"/>
    <property type="molecule type" value="Genomic_DNA"/>
</dbReference>
<reference evidence="1 2" key="1">
    <citation type="submission" date="2017-07" db="EMBL/GenBank/DDBJ databases">
        <title>Shotgun whole genome sequences of three halophilic bacterial isolates.</title>
        <authorList>
            <person name="Pozzo T."/>
            <person name="Higdon S.M."/>
            <person name="Quillaguaman J."/>
        </authorList>
    </citation>
    <scope>NUCLEOTIDE SEQUENCE [LARGE SCALE GENOMIC DNA]</scope>
    <source>
        <strain evidence="1 2">BU-1</strain>
    </source>
</reference>
<dbReference type="Pfam" id="PF04134">
    <property type="entry name" value="DCC1-like"/>
    <property type="match status" value="1"/>
</dbReference>
<dbReference type="Proteomes" id="UP000216682">
    <property type="component" value="Unassembled WGS sequence"/>
</dbReference>
<protein>
    <recommendedName>
        <fullName evidence="3">DCC family thiol-disulfide oxidoreductase YuxK</fullName>
    </recommendedName>
</protein>
<proteinExistence type="predicted"/>
<dbReference type="AlphaFoldDB" id="A0A265E8K9"/>
<sequence length="118" mass="13635">MNILYFDDDCIICNRFAKIITALDRKDTIHFSSIKALDGIVPEDIDSVVYYSDDMYIHSDAVIEVAADATGFRSVRLLKAIPVCWRNALYRLIARNRYRLNDRMSCTIDPEVRKKIIS</sequence>
<evidence type="ECO:0000313" key="1">
    <source>
        <dbReference type="EMBL" id="OZT77932.1"/>
    </source>
</evidence>
<organism evidence="1 2">
    <name type="scientific">Salinicoccus roseus</name>
    <dbReference type="NCBI Taxonomy" id="45670"/>
    <lineage>
        <taxon>Bacteria</taxon>
        <taxon>Bacillati</taxon>
        <taxon>Bacillota</taxon>
        <taxon>Bacilli</taxon>
        <taxon>Bacillales</taxon>
        <taxon>Staphylococcaceae</taxon>
        <taxon>Salinicoccus</taxon>
    </lineage>
</organism>
<evidence type="ECO:0008006" key="3">
    <source>
        <dbReference type="Google" id="ProtNLM"/>
    </source>
</evidence>
<comment type="caution">
    <text evidence="1">The sequence shown here is derived from an EMBL/GenBank/DDBJ whole genome shotgun (WGS) entry which is preliminary data.</text>
</comment>
<gene>
    <name evidence="1" type="ORF">CFN03_01210</name>
</gene>
<evidence type="ECO:0000313" key="2">
    <source>
        <dbReference type="Proteomes" id="UP000216682"/>
    </source>
</evidence>
<name>A0A265E8K9_9STAP</name>
<dbReference type="InterPro" id="IPR007263">
    <property type="entry name" value="DCC1-like"/>
</dbReference>
<accession>A0A265E8K9</accession>
<dbReference type="RefSeq" id="WP_094905457.1">
    <property type="nucleotide sequence ID" value="NZ_NPEZ01000001.1"/>
</dbReference>
<dbReference type="GO" id="GO:0015035">
    <property type="term" value="F:protein-disulfide reductase activity"/>
    <property type="evidence" value="ECO:0007669"/>
    <property type="project" value="InterPro"/>
</dbReference>